<dbReference type="RefSeq" id="WP_012869517.1">
    <property type="nucleotide sequence ID" value="NC_013522.1"/>
</dbReference>
<name>D1B9P9_THEAS</name>
<dbReference type="Gene3D" id="3.40.50.300">
    <property type="entry name" value="P-loop containing nucleotide triphosphate hydrolases"/>
    <property type="match status" value="1"/>
</dbReference>
<dbReference type="SUPFAM" id="SSF50447">
    <property type="entry name" value="Translation proteins"/>
    <property type="match status" value="1"/>
</dbReference>
<dbReference type="InterPro" id="IPR036390">
    <property type="entry name" value="WH_DNA-bd_sf"/>
</dbReference>
<keyword evidence="11" id="KW-1185">Reference proteome</keyword>
<evidence type="ECO:0000313" key="10">
    <source>
        <dbReference type="EMBL" id="ACZ19002.1"/>
    </source>
</evidence>
<dbReference type="Gene3D" id="1.10.10.10">
    <property type="entry name" value="Winged helix-like DNA-binding domain superfamily/Winged helix DNA-binding domain"/>
    <property type="match status" value="1"/>
</dbReference>
<dbReference type="OrthoDB" id="9804504at2"/>
<evidence type="ECO:0000256" key="7">
    <source>
        <dbReference type="ARBA" id="ARBA00025526"/>
    </source>
</evidence>
<dbReference type="InterPro" id="IPR031157">
    <property type="entry name" value="G_TR_CS"/>
</dbReference>
<dbReference type="InterPro" id="IPR004535">
    <property type="entry name" value="Transl_elong_SelB"/>
</dbReference>
<dbReference type="Proteomes" id="UP000002030">
    <property type="component" value="Chromosome"/>
</dbReference>
<dbReference type="InterPro" id="IPR005225">
    <property type="entry name" value="Small_GTP-bd"/>
</dbReference>
<evidence type="ECO:0000313" key="11">
    <source>
        <dbReference type="Proteomes" id="UP000002030"/>
    </source>
</evidence>
<dbReference type="CDD" id="cd15491">
    <property type="entry name" value="selB_III"/>
    <property type="match status" value="1"/>
</dbReference>
<dbReference type="CDD" id="cd04171">
    <property type="entry name" value="SelB"/>
    <property type="match status" value="1"/>
</dbReference>
<dbReference type="GO" id="GO:0003924">
    <property type="term" value="F:GTPase activity"/>
    <property type="evidence" value="ECO:0007669"/>
    <property type="project" value="InterPro"/>
</dbReference>
<dbReference type="GO" id="GO:0005829">
    <property type="term" value="C:cytosol"/>
    <property type="evidence" value="ECO:0007669"/>
    <property type="project" value="TreeGrafter"/>
</dbReference>
<reference evidence="10 11" key="1">
    <citation type="journal article" date="2009" name="Stand. Genomic Sci.">
        <title>Complete genome sequence of Thermanaerovibrio acidaminovorans type strain (Su883).</title>
        <authorList>
            <person name="Chovatia M."/>
            <person name="Sikorski J."/>
            <person name="Schroder M."/>
            <person name="Lapidus A."/>
            <person name="Nolan M."/>
            <person name="Tice H."/>
            <person name="Glavina Del Rio T."/>
            <person name="Copeland A."/>
            <person name="Cheng J.F."/>
            <person name="Lucas S."/>
            <person name="Chen F."/>
            <person name="Bruce D."/>
            <person name="Goodwin L."/>
            <person name="Pitluck S."/>
            <person name="Ivanova N."/>
            <person name="Mavromatis K."/>
            <person name="Ovchinnikova G."/>
            <person name="Pati A."/>
            <person name="Chen A."/>
            <person name="Palaniappan K."/>
            <person name="Land M."/>
            <person name="Hauser L."/>
            <person name="Chang Y.J."/>
            <person name="Jeffries C.D."/>
            <person name="Chain P."/>
            <person name="Saunders E."/>
            <person name="Detter J.C."/>
            <person name="Brettin T."/>
            <person name="Rohde M."/>
            <person name="Goker M."/>
            <person name="Spring S."/>
            <person name="Bristow J."/>
            <person name="Markowitz V."/>
            <person name="Hugenholtz P."/>
            <person name="Kyrpides N.C."/>
            <person name="Klenk H.P."/>
            <person name="Eisen J.A."/>
        </authorList>
    </citation>
    <scope>NUCLEOTIDE SEQUENCE [LARGE SCALE GENOMIC DNA]</scope>
    <source>
        <strain evidence="11">ATCC 49978 / DSM 6589 / Su883</strain>
    </source>
</reference>
<dbReference type="InterPro" id="IPR027417">
    <property type="entry name" value="P-loop_NTPase"/>
</dbReference>
<dbReference type="PROSITE" id="PS51722">
    <property type="entry name" value="G_TR_2"/>
    <property type="match status" value="1"/>
</dbReference>
<dbReference type="Pfam" id="PF00009">
    <property type="entry name" value="GTP_EFTU"/>
    <property type="match status" value="1"/>
</dbReference>
<dbReference type="Gene3D" id="1.10.10.2770">
    <property type="match status" value="1"/>
</dbReference>
<dbReference type="GO" id="GO:0003746">
    <property type="term" value="F:translation elongation factor activity"/>
    <property type="evidence" value="ECO:0007669"/>
    <property type="project" value="UniProtKB-KW"/>
</dbReference>
<dbReference type="eggNOG" id="COG3276">
    <property type="taxonomic scope" value="Bacteria"/>
</dbReference>
<dbReference type="InterPro" id="IPR009000">
    <property type="entry name" value="Transl_B-barrel_sf"/>
</dbReference>
<dbReference type="HOGENOM" id="CLU_023030_3_0_0"/>
<dbReference type="Pfam" id="PF09107">
    <property type="entry name" value="WHD_3rd_SelB"/>
    <property type="match status" value="1"/>
</dbReference>
<dbReference type="AlphaFoldDB" id="D1B9P9"/>
<dbReference type="GO" id="GO:0003723">
    <property type="term" value="F:RNA binding"/>
    <property type="evidence" value="ECO:0007669"/>
    <property type="project" value="InterPro"/>
</dbReference>
<dbReference type="PATRIC" id="fig|525903.6.peg.770"/>
<dbReference type="STRING" id="525903.Taci_0769"/>
<evidence type="ECO:0000259" key="9">
    <source>
        <dbReference type="PROSITE" id="PS51722"/>
    </source>
</evidence>
<dbReference type="NCBIfam" id="TIGR00475">
    <property type="entry name" value="selB"/>
    <property type="match status" value="1"/>
</dbReference>
<accession>D1B9P9</accession>
<dbReference type="InterPro" id="IPR057335">
    <property type="entry name" value="Beta-barrel_SelB"/>
</dbReference>
<dbReference type="SUPFAM" id="SSF50465">
    <property type="entry name" value="EF-Tu/eEF-1alpha/eIF2-gamma C-terminal domain"/>
    <property type="match status" value="1"/>
</dbReference>
<evidence type="ECO:0000256" key="8">
    <source>
        <dbReference type="ARBA" id="ARBA00031615"/>
    </source>
</evidence>
<feature type="domain" description="Tr-type G" evidence="9">
    <location>
        <begin position="2"/>
        <end position="174"/>
    </location>
</feature>
<dbReference type="PANTHER" id="PTHR43721:SF22">
    <property type="entry name" value="ELONGATION FACTOR TU, MITOCHONDRIAL"/>
    <property type="match status" value="1"/>
</dbReference>
<dbReference type="InterPro" id="IPR036388">
    <property type="entry name" value="WH-like_DNA-bd_sf"/>
</dbReference>
<dbReference type="SUPFAM" id="SSF46785">
    <property type="entry name" value="Winged helix' DNA-binding domain"/>
    <property type="match status" value="1"/>
</dbReference>
<dbReference type="InterPro" id="IPR050055">
    <property type="entry name" value="EF-Tu_GTPase"/>
</dbReference>
<dbReference type="EnsemblBacteria" id="ACZ19002">
    <property type="protein sequence ID" value="ACZ19002"/>
    <property type="gene ID" value="Taci_0769"/>
</dbReference>
<dbReference type="NCBIfam" id="TIGR00231">
    <property type="entry name" value="small_GTP"/>
    <property type="match status" value="1"/>
</dbReference>
<keyword evidence="6" id="KW-0342">GTP-binding</keyword>
<evidence type="ECO:0000256" key="6">
    <source>
        <dbReference type="ARBA" id="ARBA00023134"/>
    </source>
</evidence>
<keyword evidence="10" id="KW-0251">Elongation factor</keyword>
<comment type="function">
    <text evidence="7">Translation factor necessary for the incorporation of selenocysteine into proteins. It probably replaces EF-Tu for the insertion of selenocysteine directed by the UGA codon. SelB binds GTP and GDP.</text>
</comment>
<dbReference type="Pfam" id="PF25461">
    <property type="entry name" value="Beta-barrel_SelB"/>
    <property type="match status" value="1"/>
</dbReference>
<dbReference type="KEGG" id="tai:Taci_0769"/>
<evidence type="ECO:0000256" key="3">
    <source>
        <dbReference type="ARBA" id="ARBA00022490"/>
    </source>
</evidence>
<keyword evidence="4" id="KW-0547">Nucleotide-binding</keyword>
<evidence type="ECO:0000256" key="5">
    <source>
        <dbReference type="ARBA" id="ARBA00022917"/>
    </source>
</evidence>
<sequence>MEYPFVLGTGGHIDHGKTTLVKALTGVDCDRLLEEKRRGITIELGFAPLRLGDRVVSIVDVPGHERFIRQMVAGAAGVDAVMMVVAADEGVMPQTREHLEILELLGVRRGIVVITKCDAVEPDLVALAQEDVREAFRGTFLQDAPVIPVSAVTGQGLEELKGAIGDLIDRLSPRDREGDLFLPIDRAFSISGFGTVVTGTVYHGSVTEGQELEVLPSGLRSKVRSLQVHGERVHRAVAGQRVAVNVPSVDLDSIRRGDVLVAQGACRPTDRLDVWLYLLPSSADPLKHWQRVRLLMGTSEVMARIMLLDRPRLDPGLEAPAQLMLEEPVAAVASQRFIIRFYSPLRTIGGGQVLLPYPDRVRGRADRLLRAKGLEAMRGASSREERVKAYLQLVPMAPLDRVKMDLGLGDVSALLDRQGPHWVIIQSKPNPWIFGAGHHGHMIETASRLVGDFHRRNPSERGMPLEELARACGMEQGLLRSWLGHESLAGLLELDEGRVKDPSFARDLEGLDRLLQRLEAHLDERGFLLPELWEMRAHLGVDDETFKRVVALAKERGLGVILPGDLFLSSKLRDALWRTLAEMGEITVATVRDRLGLSRKYVMPMLEHLDSLGITRRVQDKRVLLKKPG</sequence>
<evidence type="ECO:0000256" key="4">
    <source>
        <dbReference type="ARBA" id="ARBA00022741"/>
    </source>
</evidence>
<dbReference type="GO" id="GO:0001514">
    <property type="term" value="P:selenocysteine incorporation"/>
    <property type="evidence" value="ECO:0007669"/>
    <property type="project" value="InterPro"/>
</dbReference>
<keyword evidence="3" id="KW-0963">Cytoplasm</keyword>
<keyword evidence="5" id="KW-0648">Protein biosynthesis</keyword>
<dbReference type="PANTHER" id="PTHR43721">
    <property type="entry name" value="ELONGATION FACTOR TU-RELATED"/>
    <property type="match status" value="1"/>
</dbReference>
<gene>
    <name evidence="10" type="ordered locus">Taci_0769</name>
</gene>
<dbReference type="GO" id="GO:0005525">
    <property type="term" value="F:GTP binding"/>
    <property type="evidence" value="ECO:0007669"/>
    <property type="project" value="UniProtKB-KW"/>
</dbReference>
<dbReference type="Pfam" id="PF03144">
    <property type="entry name" value="GTP_EFTU_D2"/>
    <property type="match status" value="1"/>
</dbReference>
<dbReference type="Gene3D" id="2.40.30.10">
    <property type="entry name" value="Translation factors"/>
    <property type="match status" value="1"/>
</dbReference>
<dbReference type="InterPro" id="IPR009001">
    <property type="entry name" value="Transl_elong_EF1A/Init_IF2_C"/>
</dbReference>
<organism evidence="10 11">
    <name type="scientific">Thermanaerovibrio acidaminovorans (strain ATCC 49978 / DSM 6589 / Su883)</name>
    <name type="common">Selenomonas acidaminovorans</name>
    <dbReference type="NCBI Taxonomy" id="525903"/>
    <lineage>
        <taxon>Bacteria</taxon>
        <taxon>Thermotogati</taxon>
        <taxon>Synergistota</taxon>
        <taxon>Synergistia</taxon>
        <taxon>Synergistales</taxon>
        <taxon>Synergistaceae</taxon>
        <taxon>Thermanaerovibrio</taxon>
    </lineage>
</organism>
<comment type="subcellular location">
    <subcellularLocation>
        <location evidence="1">Cytoplasm</location>
    </subcellularLocation>
</comment>
<proteinExistence type="predicted"/>
<dbReference type="InterPro" id="IPR015191">
    <property type="entry name" value="SelB_WHD4"/>
</dbReference>
<evidence type="ECO:0000256" key="1">
    <source>
        <dbReference type="ARBA" id="ARBA00004496"/>
    </source>
</evidence>
<protein>
    <recommendedName>
        <fullName evidence="2">Selenocysteine-specific elongation factor</fullName>
    </recommendedName>
    <alternativeName>
        <fullName evidence="8">SelB translation factor</fullName>
    </alternativeName>
</protein>
<evidence type="ECO:0000256" key="2">
    <source>
        <dbReference type="ARBA" id="ARBA00015953"/>
    </source>
</evidence>
<dbReference type="InterPro" id="IPR000795">
    <property type="entry name" value="T_Tr_GTP-bd_dom"/>
</dbReference>
<dbReference type="InterPro" id="IPR004161">
    <property type="entry name" value="EFTu-like_2"/>
</dbReference>
<dbReference type="CDD" id="cd03696">
    <property type="entry name" value="SelB_II"/>
    <property type="match status" value="1"/>
</dbReference>
<dbReference type="PROSITE" id="PS00301">
    <property type="entry name" value="G_TR_1"/>
    <property type="match status" value="1"/>
</dbReference>
<dbReference type="EMBL" id="CP001818">
    <property type="protein sequence ID" value="ACZ19002.1"/>
    <property type="molecule type" value="Genomic_DNA"/>
</dbReference>
<dbReference type="SUPFAM" id="SSF52540">
    <property type="entry name" value="P-loop containing nucleoside triphosphate hydrolases"/>
    <property type="match status" value="1"/>
</dbReference>